<evidence type="ECO:0000259" key="10">
    <source>
        <dbReference type="Pfam" id="PF25780"/>
    </source>
</evidence>
<evidence type="ECO:0008006" key="13">
    <source>
        <dbReference type="Google" id="ProtNLM"/>
    </source>
</evidence>
<dbReference type="InterPro" id="IPR016024">
    <property type="entry name" value="ARM-type_fold"/>
</dbReference>
<evidence type="ECO:0000256" key="6">
    <source>
        <dbReference type="ARBA" id="ARBA00022927"/>
    </source>
</evidence>
<feature type="compositionally biased region" description="Low complexity" evidence="8">
    <location>
        <begin position="298"/>
        <end position="313"/>
    </location>
</feature>
<comment type="caution">
    <text evidence="11">The sequence shown here is derived from an EMBL/GenBank/DDBJ whole genome shotgun (WGS) entry which is preliminary data.</text>
</comment>
<organism evidence="11 12">
    <name type="scientific">Clathrus columnatus</name>
    <dbReference type="NCBI Taxonomy" id="1419009"/>
    <lineage>
        <taxon>Eukaryota</taxon>
        <taxon>Fungi</taxon>
        <taxon>Dikarya</taxon>
        <taxon>Basidiomycota</taxon>
        <taxon>Agaricomycotina</taxon>
        <taxon>Agaricomycetes</taxon>
        <taxon>Phallomycetidae</taxon>
        <taxon>Phallales</taxon>
        <taxon>Clathraceae</taxon>
        <taxon>Clathrus</taxon>
    </lineage>
</organism>
<name>A0AAV5A6C8_9AGAM</name>
<dbReference type="GO" id="GO:0005737">
    <property type="term" value="C:cytoplasm"/>
    <property type="evidence" value="ECO:0007669"/>
    <property type="project" value="UniProtKB-SubCell"/>
</dbReference>
<protein>
    <recommendedName>
        <fullName evidence="13">Importin-5</fullName>
    </recommendedName>
</protein>
<evidence type="ECO:0000256" key="7">
    <source>
        <dbReference type="ARBA" id="ARBA00023242"/>
    </source>
</evidence>
<evidence type="ECO:0000313" key="12">
    <source>
        <dbReference type="Proteomes" id="UP001050691"/>
    </source>
</evidence>
<keyword evidence="7" id="KW-0539">Nucleus</keyword>
<evidence type="ECO:0000313" key="11">
    <source>
        <dbReference type="EMBL" id="GJJ09033.1"/>
    </source>
</evidence>
<sequence length="953" mass="105081">MTVIKQILSNLICNDNELRSSAESAVNEKLAETPDVYLLALVQLARTEPDEVSWISISCIATQMRSFSLVLLRRILFRALPNTSSTLRSTRITLYDHLSEPTRTALERALLSALSHEPATSVRSKLADTITDLASASFERGRPWLALQAQSFSAAHDTDPRQRESAYRIFSNAPALMGDQQVDAIVRVLQRGLQDPESLEVRHAALRASVAYLSSISPQTQAQAQALVFYMLDTLPSLPPSRAPTFIQTVTTLASSPSAAHVFAPHLPALLNYLPSLILPQCNDPGPTPTVGRPFPASETSSSNSVQSNGGPSTPTQGAGRSVFVFPPAAKPPQAGDNLDHEYEQETRKAALELLVSLTEARPGMVKRVEGWIALGVRACLEGMGEIGECEEGGGGQGPGLRKIDEEEQDLQVWLNSDLSQPSDDPTDEFYPHVFEEALDRLACALGGRALLPHAFQYIPGMLKSHEWRIRHAALMAIAVVGEGTHKVMANELTNVVGLILPMFRDPHPRELLQGQFHSEIFSVLIPALEDPEPRVHAHAASAFINVCEGVERQHMLPYLDAIIHRLLAMLQPTSRGWVQEQAVTTLAMVADVSEDTFRSYYSSIMPLMLNVLRNAHGPEHHKLRCKAMECAGLIAIAVGRDTFRQDSQEFVNLLIQLQNYLLMSRLPQDGPMDPDDTMLPQYLSETWAKVCQAMGPEFEPYLPIVMPPLLKSSSLKADVSILDSDDDGVIQEKDGYETVDIEGQQVGIKTASIEEKCRAFEMLVVHCSTMGVKFAPWLPQILPLVVPGLTFIFHDGVREAAAMLIPMLLVCGKKSGILTSEILDSVFMPLVTIIGSEDDPSFLASLYKCFTDSTRVVGKESLPSAIHDALITATQNQLQMLAQKRKRRAEKSPRELQEEKEDLMLVEEMEDVAFDEMGKMLQFFDNAHPLLFAIGSLKELGLRTDLWNNEGD</sequence>
<dbReference type="GO" id="GO:0005634">
    <property type="term" value="C:nucleus"/>
    <property type="evidence" value="ECO:0007669"/>
    <property type="project" value="UniProtKB-SubCell"/>
</dbReference>
<keyword evidence="12" id="KW-1185">Reference proteome</keyword>
<feature type="domain" description="Importin subunit beta-1/Transportin-1-like TPR repeats" evidence="9">
    <location>
        <begin position="544"/>
        <end position="719"/>
    </location>
</feature>
<keyword evidence="3" id="KW-0813">Transport</keyword>
<dbReference type="Pfam" id="PF25574">
    <property type="entry name" value="TPR_IMB1"/>
    <property type="match status" value="1"/>
</dbReference>
<accession>A0AAV5A6C8</accession>
<keyword evidence="6" id="KW-0653">Protein transport</keyword>
<dbReference type="EMBL" id="BPWL01000003">
    <property type="protein sequence ID" value="GJJ09033.1"/>
    <property type="molecule type" value="Genomic_DNA"/>
</dbReference>
<evidence type="ECO:0000256" key="1">
    <source>
        <dbReference type="ARBA" id="ARBA00004123"/>
    </source>
</evidence>
<evidence type="ECO:0000256" key="3">
    <source>
        <dbReference type="ARBA" id="ARBA00022448"/>
    </source>
</evidence>
<dbReference type="InterPro" id="IPR040122">
    <property type="entry name" value="Importin_beta"/>
</dbReference>
<feature type="domain" description="IPO4/5-like TPR repeats" evidence="10">
    <location>
        <begin position="120"/>
        <end position="272"/>
    </location>
</feature>
<dbReference type="AlphaFoldDB" id="A0AAV5A6C8"/>
<feature type="region of interest" description="Disordered" evidence="8">
    <location>
        <begin position="284"/>
        <end position="339"/>
    </location>
</feature>
<reference evidence="11" key="1">
    <citation type="submission" date="2021-10" db="EMBL/GenBank/DDBJ databases">
        <title>De novo Genome Assembly of Clathrus columnatus (Basidiomycota, Fungi) Using Illumina and Nanopore Sequence Data.</title>
        <authorList>
            <person name="Ogiso-Tanaka E."/>
            <person name="Itagaki H."/>
            <person name="Hosoya T."/>
            <person name="Hosaka K."/>
        </authorList>
    </citation>
    <scope>NUCLEOTIDE SEQUENCE</scope>
    <source>
        <strain evidence="11">MO-923</strain>
    </source>
</reference>
<evidence type="ECO:0000259" key="9">
    <source>
        <dbReference type="Pfam" id="PF25574"/>
    </source>
</evidence>
<gene>
    <name evidence="11" type="ORF">Clacol_003255</name>
</gene>
<dbReference type="GO" id="GO:0006606">
    <property type="term" value="P:protein import into nucleus"/>
    <property type="evidence" value="ECO:0007669"/>
    <property type="project" value="InterPro"/>
</dbReference>
<keyword evidence="4" id="KW-0963">Cytoplasm</keyword>
<dbReference type="Pfam" id="PF18829">
    <property type="entry name" value="Importin_rep_6"/>
    <property type="match status" value="1"/>
</dbReference>
<dbReference type="InterPro" id="IPR011989">
    <property type="entry name" value="ARM-like"/>
</dbReference>
<dbReference type="InterPro" id="IPR058584">
    <property type="entry name" value="IMB1_TNPO1-like_TPR"/>
</dbReference>
<dbReference type="InterPro" id="IPR041653">
    <property type="entry name" value="Importin_rep_4"/>
</dbReference>
<proteinExistence type="predicted"/>
<dbReference type="Pfam" id="PF25780">
    <property type="entry name" value="TPR_IPO5"/>
    <property type="match status" value="1"/>
</dbReference>
<comment type="subcellular location">
    <subcellularLocation>
        <location evidence="2">Cytoplasm</location>
    </subcellularLocation>
    <subcellularLocation>
        <location evidence="1">Nucleus</location>
    </subcellularLocation>
</comment>
<evidence type="ECO:0000256" key="8">
    <source>
        <dbReference type="SAM" id="MobiDB-lite"/>
    </source>
</evidence>
<evidence type="ECO:0000256" key="2">
    <source>
        <dbReference type="ARBA" id="ARBA00004496"/>
    </source>
</evidence>
<dbReference type="SUPFAM" id="SSF48371">
    <property type="entry name" value="ARM repeat"/>
    <property type="match status" value="1"/>
</dbReference>
<dbReference type="InterPro" id="IPR057672">
    <property type="entry name" value="TPR_IPO4/5"/>
</dbReference>
<dbReference type="Proteomes" id="UP001050691">
    <property type="component" value="Unassembled WGS sequence"/>
</dbReference>
<dbReference type="Gene3D" id="1.25.10.10">
    <property type="entry name" value="Leucine-rich Repeat Variant"/>
    <property type="match status" value="2"/>
</dbReference>
<evidence type="ECO:0000256" key="5">
    <source>
        <dbReference type="ARBA" id="ARBA00022737"/>
    </source>
</evidence>
<dbReference type="InterPro" id="IPR041389">
    <property type="entry name" value="Importin_rep_6"/>
</dbReference>
<evidence type="ECO:0000256" key="4">
    <source>
        <dbReference type="ARBA" id="ARBA00022490"/>
    </source>
</evidence>
<dbReference type="PANTHER" id="PTHR10527">
    <property type="entry name" value="IMPORTIN BETA"/>
    <property type="match status" value="1"/>
</dbReference>
<keyword evidence="5" id="KW-0677">Repeat</keyword>
<dbReference type="Pfam" id="PF18808">
    <property type="entry name" value="Importin_rep_4"/>
    <property type="match status" value="1"/>
</dbReference>